<gene>
    <name evidence="2" type="ORF">F2Q68_00014791</name>
</gene>
<reference evidence="2" key="1">
    <citation type="submission" date="2019-12" db="EMBL/GenBank/DDBJ databases">
        <title>Genome sequencing and annotation of Brassica cretica.</title>
        <authorList>
            <person name="Studholme D.J."/>
            <person name="Sarris P.F."/>
        </authorList>
    </citation>
    <scope>NUCLEOTIDE SEQUENCE</scope>
    <source>
        <strain evidence="2">PFS-001/15</strain>
        <tissue evidence="2">Leaf</tissue>
    </source>
</reference>
<dbReference type="GO" id="GO:0005737">
    <property type="term" value="C:cytoplasm"/>
    <property type="evidence" value="ECO:0007669"/>
    <property type="project" value="TreeGrafter"/>
</dbReference>
<name>A0A8S9HM35_BRACR</name>
<dbReference type="Proteomes" id="UP000712281">
    <property type="component" value="Unassembled WGS sequence"/>
</dbReference>
<dbReference type="CDD" id="cd06257">
    <property type="entry name" value="DnaJ"/>
    <property type="match status" value="2"/>
</dbReference>
<feature type="compositionally biased region" description="Basic and acidic residues" evidence="1">
    <location>
        <begin position="9"/>
        <end position="18"/>
    </location>
</feature>
<dbReference type="EMBL" id="QGKW02001940">
    <property type="protein sequence ID" value="KAF2557392.1"/>
    <property type="molecule type" value="Genomic_DNA"/>
</dbReference>
<protein>
    <recommendedName>
        <fullName evidence="4">J domain-containing protein</fullName>
    </recommendedName>
</protein>
<dbReference type="Gene3D" id="1.10.287.110">
    <property type="entry name" value="DnaJ domain"/>
    <property type="match status" value="2"/>
</dbReference>
<evidence type="ECO:0008006" key="4">
    <source>
        <dbReference type="Google" id="ProtNLM"/>
    </source>
</evidence>
<dbReference type="GO" id="GO:0072318">
    <property type="term" value="P:clathrin coat disassembly"/>
    <property type="evidence" value="ECO:0007669"/>
    <property type="project" value="TreeGrafter"/>
</dbReference>
<comment type="caution">
    <text evidence="2">The sequence shown here is derived from an EMBL/GenBank/DDBJ whole genome shotgun (WGS) entry which is preliminary data.</text>
</comment>
<dbReference type="GO" id="GO:0072583">
    <property type="term" value="P:clathrin-dependent endocytosis"/>
    <property type="evidence" value="ECO:0007669"/>
    <property type="project" value="TreeGrafter"/>
</dbReference>
<evidence type="ECO:0000313" key="3">
    <source>
        <dbReference type="Proteomes" id="UP000712281"/>
    </source>
</evidence>
<organism evidence="2 3">
    <name type="scientific">Brassica cretica</name>
    <name type="common">Mustard</name>
    <dbReference type="NCBI Taxonomy" id="69181"/>
    <lineage>
        <taxon>Eukaryota</taxon>
        <taxon>Viridiplantae</taxon>
        <taxon>Streptophyta</taxon>
        <taxon>Embryophyta</taxon>
        <taxon>Tracheophyta</taxon>
        <taxon>Spermatophyta</taxon>
        <taxon>Magnoliopsida</taxon>
        <taxon>eudicotyledons</taxon>
        <taxon>Gunneridae</taxon>
        <taxon>Pentapetalae</taxon>
        <taxon>rosids</taxon>
        <taxon>malvids</taxon>
        <taxon>Brassicales</taxon>
        <taxon>Brassicaceae</taxon>
        <taxon>Brassiceae</taxon>
        <taxon>Brassica</taxon>
    </lineage>
</organism>
<dbReference type="InterPro" id="IPR001623">
    <property type="entry name" value="DnaJ_domain"/>
</dbReference>
<dbReference type="PANTHER" id="PTHR23172">
    <property type="entry name" value="AUXILIN/CYCLIN G-ASSOCIATED KINASE-RELATED"/>
    <property type="match status" value="1"/>
</dbReference>
<feature type="compositionally biased region" description="Basic and acidic residues" evidence="1">
    <location>
        <begin position="38"/>
        <end position="61"/>
    </location>
</feature>
<evidence type="ECO:0000256" key="1">
    <source>
        <dbReference type="SAM" id="MobiDB-lite"/>
    </source>
</evidence>
<evidence type="ECO:0000313" key="2">
    <source>
        <dbReference type="EMBL" id="KAF2557392.1"/>
    </source>
</evidence>
<sequence>MSSYVIEVNSDRFDRYRDGGSGGGNSDSNDMDEAIAWARERSQRPETKQAQEDLIDSRRSEEEEAKSEEVMEMEMKDEEIRIWLTGKETNIRLLLSTLHHVLWSNSIWQAIPLANLRDGSQVKKAYQKARLCLHPDKLQQRGGTSPLQKSVASRVFSILQEAWAVHSTLHLLTHAIPLSPLPFSIPMVLWSNSIWQAIPLANLRDGSQVKKAYQKARLCLHPDKLQQRGGTSPLQKSVASRVFSILQEAWAVYLTNEGLSG</sequence>
<dbReference type="PANTHER" id="PTHR23172:SF69">
    <property type="entry name" value="CHAPERONE DNAJ-DOMAIN SUPERFAMILY PROTEIN"/>
    <property type="match status" value="1"/>
</dbReference>
<dbReference type="InterPro" id="IPR036869">
    <property type="entry name" value="J_dom_sf"/>
</dbReference>
<accession>A0A8S9HM35</accession>
<dbReference type="GO" id="GO:0031982">
    <property type="term" value="C:vesicle"/>
    <property type="evidence" value="ECO:0007669"/>
    <property type="project" value="TreeGrafter"/>
</dbReference>
<dbReference type="FunFam" id="1.10.287.110:FF:000043">
    <property type="entry name" value="J-domain protein required for chloroplast accumulation response 1"/>
    <property type="match status" value="1"/>
</dbReference>
<proteinExistence type="predicted"/>
<dbReference type="AlphaFoldDB" id="A0A8S9HM35"/>
<dbReference type="SUPFAM" id="SSF46565">
    <property type="entry name" value="Chaperone J-domain"/>
    <property type="match status" value="2"/>
</dbReference>
<feature type="region of interest" description="Disordered" evidence="1">
    <location>
        <begin position="1"/>
        <end position="69"/>
    </location>
</feature>
<dbReference type="GO" id="GO:0030276">
    <property type="term" value="F:clathrin binding"/>
    <property type="evidence" value="ECO:0007669"/>
    <property type="project" value="TreeGrafter"/>
</dbReference>